<name>A0AAV2NQA7_9HYME</name>
<organism evidence="2 3">
    <name type="scientific">Lasius platythorax</name>
    <dbReference type="NCBI Taxonomy" id="488582"/>
    <lineage>
        <taxon>Eukaryota</taxon>
        <taxon>Metazoa</taxon>
        <taxon>Ecdysozoa</taxon>
        <taxon>Arthropoda</taxon>
        <taxon>Hexapoda</taxon>
        <taxon>Insecta</taxon>
        <taxon>Pterygota</taxon>
        <taxon>Neoptera</taxon>
        <taxon>Endopterygota</taxon>
        <taxon>Hymenoptera</taxon>
        <taxon>Apocrita</taxon>
        <taxon>Aculeata</taxon>
        <taxon>Formicoidea</taxon>
        <taxon>Formicidae</taxon>
        <taxon>Formicinae</taxon>
        <taxon>Lasius</taxon>
        <taxon>Lasius</taxon>
    </lineage>
</organism>
<accession>A0AAV2NQA7</accession>
<feature type="compositionally biased region" description="Polar residues" evidence="1">
    <location>
        <begin position="105"/>
        <end position="119"/>
    </location>
</feature>
<feature type="region of interest" description="Disordered" evidence="1">
    <location>
        <begin position="98"/>
        <end position="119"/>
    </location>
</feature>
<dbReference type="EMBL" id="OZ034827">
    <property type="protein sequence ID" value="CAL1682497.1"/>
    <property type="molecule type" value="Genomic_DNA"/>
</dbReference>
<gene>
    <name evidence="2" type="ORF">LPLAT_LOCUS8417</name>
</gene>
<evidence type="ECO:0000313" key="3">
    <source>
        <dbReference type="Proteomes" id="UP001497644"/>
    </source>
</evidence>
<dbReference type="InterPro" id="IPR005312">
    <property type="entry name" value="DUF1759"/>
</dbReference>
<dbReference type="Pfam" id="PF03564">
    <property type="entry name" value="DUF1759"/>
    <property type="match status" value="1"/>
</dbReference>
<evidence type="ECO:0000256" key="1">
    <source>
        <dbReference type="SAM" id="MobiDB-lite"/>
    </source>
</evidence>
<reference evidence="2" key="1">
    <citation type="submission" date="2024-04" db="EMBL/GenBank/DDBJ databases">
        <authorList>
            <consortium name="Molecular Ecology Group"/>
        </authorList>
    </citation>
    <scope>NUCLEOTIDE SEQUENCE</scope>
</reference>
<evidence type="ECO:0008006" key="4">
    <source>
        <dbReference type="Google" id="ProtNLM"/>
    </source>
</evidence>
<dbReference type="AlphaFoldDB" id="A0AAV2NQA7"/>
<evidence type="ECO:0000313" key="2">
    <source>
        <dbReference type="EMBL" id="CAL1682497.1"/>
    </source>
</evidence>
<dbReference type="PANTHER" id="PTHR22954">
    <property type="entry name" value="RETROVIRAL PROTEASE-RELATED"/>
    <property type="match status" value="1"/>
</dbReference>
<sequence>MTTFETLMYKQTQTMYLISRSLINFQKSTRQAKFTIPAIKNRITLMQSYFTDVQNMDAELYHLCDESRRASHAYYTEDQFSACATSYEEALDTLHEKKAELEPTPRSQSTTSADPQLNRSGIQAVSHLPKLELPTFDGTFENWETFRDRFSSMIVDDQALSNVDRLHFLCSVLSGEANQAISHLPVTDANFSVAWDILKSRYKNQRLLIHTHLQAIFSLPQITTESSKKLKQLRDQTSSSVQALKNLGRPVDSWGDILVYTVSQKLDKASRKAWELKLSDTQNAPTYTMLTTFLDSRIRALDALLPPKPSISSSS</sequence>
<keyword evidence="3" id="KW-1185">Reference proteome</keyword>
<protein>
    <recommendedName>
        <fullName evidence="4">Gag-pol polyprotein</fullName>
    </recommendedName>
</protein>
<dbReference type="PANTHER" id="PTHR22954:SF3">
    <property type="entry name" value="PROTEIN CBG08539"/>
    <property type="match status" value="1"/>
</dbReference>
<proteinExistence type="predicted"/>
<dbReference type="Proteomes" id="UP001497644">
    <property type="component" value="Chromosome 4"/>
</dbReference>